<reference evidence="14" key="1">
    <citation type="submission" date="2022-03" db="EMBL/GenBank/DDBJ databases">
        <title>Genomic analyses of argali, domestic sheep and their hybrids provide insights into chromosomal evolution, heterosis and genetic basis of agronomic traits.</title>
        <authorList>
            <person name="Li M."/>
        </authorList>
    </citation>
    <scope>NUCLEOTIDE SEQUENCE</scope>
    <source>
        <strain evidence="14">CAU-MHL-2022a</strain>
        <tissue evidence="14">Skin</tissue>
    </source>
</reference>
<dbReference type="GO" id="GO:0005524">
    <property type="term" value="F:ATP binding"/>
    <property type="evidence" value="ECO:0007669"/>
    <property type="project" value="UniProtKB-KW"/>
</dbReference>
<feature type="transmembrane region" description="Helical" evidence="12">
    <location>
        <begin position="1090"/>
        <end position="1110"/>
    </location>
</feature>
<dbReference type="InterPro" id="IPR017871">
    <property type="entry name" value="ABC_transporter-like_CS"/>
</dbReference>
<dbReference type="EMBL" id="JAKZEL010000004">
    <property type="protein sequence ID" value="KAI4544412.1"/>
    <property type="molecule type" value="Genomic_DNA"/>
</dbReference>
<keyword evidence="6" id="KW-0067">ATP-binding</keyword>
<gene>
    <name evidence="14" type="ORF">MG293_004678</name>
</gene>
<keyword evidence="5" id="KW-0547">Nucleotide-binding</keyword>
<keyword evidence="9" id="KW-0445">Lipid transport</keyword>
<organism evidence="14 15">
    <name type="scientific">Ovis ammon polii</name>
    <dbReference type="NCBI Taxonomy" id="230172"/>
    <lineage>
        <taxon>Eukaryota</taxon>
        <taxon>Metazoa</taxon>
        <taxon>Chordata</taxon>
        <taxon>Craniata</taxon>
        <taxon>Vertebrata</taxon>
        <taxon>Euteleostomi</taxon>
        <taxon>Mammalia</taxon>
        <taxon>Eutheria</taxon>
        <taxon>Laurasiatheria</taxon>
        <taxon>Artiodactyla</taxon>
        <taxon>Ruminantia</taxon>
        <taxon>Pecora</taxon>
        <taxon>Bovidae</taxon>
        <taxon>Caprinae</taxon>
        <taxon>Ovis</taxon>
    </lineage>
</organism>
<dbReference type="FunFam" id="3.40.50.300:FF:000298">
    <property type="entry name" value="ATP-binding cassette sub-family A member 12"/>
    <property type="match status" value="1"/>
</dbReference>
<dbReference type="Pfam" id="PF12698">
    <property type="entry name" value="ABC2_membrane_3"/>
    <property type="match status" value="2"/>
</dbReference>
<proteinExistence type="predicted"/>
<dbReference type="Pfam" id="PF23321">
    <property type="entry name" value="R1_ABCA1"/>
    <property type="match status" value="1"/>
</dbReference>
<keyword evidence="3 12" id="KW-0812">Transmembrane</keyword>
<feature type="transmembrane region" description="Helical" evidence="12">
    <location>
        <begin position="2126"/>
        <end position="2147"/>
    </location>
</feature>
<evidence type="ECO:0000256" key="2">
    <source>
        <dbReference type="ARBA" id="ARBA00022448"/>
    </source>
</evidence>
<feature type="transmembrane region" description="Helical" evidence="12">
    <location>
        <begin position="981"/>
        <end position="1004"/>
    </location>
</feature>
<evidence type="ECO:0000256" key="10">
    <source>
        <dbReference type="ARBA" id="ARBA00023136"/>
    </source>
</evidence>
<evidence type="ECO:0000256" key="8">
    <source>
        <dbReference type="ARBA" id="ARBA00022989"/>
    </source>
</evidence>
<protein>
    <recommendedName>
        <fullName evidence="13">ABC transporter domain-containing protein</fullName>
    </recommendedName>
</protein>
<dbReference type="SMART" id="SM00382">
    <property type="entry name" value="AAA"/>
    <property type="match status" value="2"/>
</dbReference>
<feature type="transmembrane region" description="Helical" evidence="12">
    <location>
        <begin position="24"/>
        <end position="42"/>
    </location>
</feature>
<evidence type="ECO:0000313" key="14">
    <source>
        <dbReference type="EMBL" id="KAI4544412.1"/>
    </source>
</evidence>
<keyword evidence="8 12" id="KW-1133">Transmembrane helix</keyword>
<feature type="transmembrane region" description="Helical" evidence="12">
    <location>
        <begin position="1980"/>
        <end position="2000"/>
    </location>
</feature>
<dbReference type="InterPro" id="IPR013525">
    <property type="entry name" value="ABC2_TM"/>
</dbReference>
<feature type="transmembrane region" description="Helical" evidence="12">
    <location>
        <begin position="1185"/>
        <end position="1206"/>
    </location>
</feature>
<evidence type="ECO:0000256" key="1">
    <source>
        <dbReference type="ARBA" id="ARBA00004439"/>
    </source>
</evidence>
<accession>A0AAD4UDE4</accession>
<feature type="transmembrane region" description="Helical" evidence="12">
    <location>
        <begin position="1025"/>
        <end position="1047"/>
    </location>
</feature>
<keyword evidence="2" id="KW-0813">Transport</keyword>
<feature type="transmembrane region" description="Helical" evidence="12">
    <location>
        <begin position="1927"/>
        <end position="1949"/>
    </location>
</feature>
<dbReference type="GO" id="GO:0140359">
    <property type="term" value="F:ABC-type transporter activity"/>
    <property type="evidence" value="ECO:0007669"/>
    <property type="project" value="InterPro"/>
</dbReference>
<dbReference type="CDD" id="cd03263">
    <property type="entry name" value="ABC_subfamily_A"/>
    <property type="match status" value="2"/>
</dbReference>
<keyword evidence="7" id="KW-1278">Translocase</keyword>
<comment type="subcellular location">
    <subcellularLocation>
        <location evidence="1">Cytoplasmic vesicle membrane</location>
        <topology evidence="1">Multi-pass membrane protein</topology>
    </subcellularLocation>
</comment>
<feature type="domain" description="ABC transporter" evidence="13">
    <location>
        <begin position="2194"/>
        <end position="2429"/>
    </location>
</feature>
<dbReference type="Proteomes" id="UP001214576">
    <property type="component" value="Unassembled WGS sequence"/>
</dbReference>
<keyword evidence="4" id="KW-0677">Repeat</keyword>
<sequence length="2533" mass="286820">MASQFHQLRVLVWKNWLGVKRQPLWTLVLILWPVMIFIILAITRTKFPPRPKPTCYLAPRNLPSTGFFPFLQTLLCDTDSKCKDTPYGPQDLLRRKGINSALFKDRELCENYPGYIADYAFSWTTLGKNVLNIFCLSNKTLLESSLQELTNQFSQLSSDPNNQKTMFQEMVKVLSFFSQVQEQTAVWELLSSFPNVFQNDSTLSNLFDVLRNANSVLLVVQKVYPRVTTNEGFRTLHKSVKHLLYTLDSPSEGIIFLSFCIQFCIAILLLILEKFEDALLNISADSPYIPYLACVRNVTGNLARGSKESLRMLHSTIRFKKSFLQNGSYEDYLLPVSEVLKSKLSQLRNLTKLLCEPETFNSIEEMCQLSSMDFGNLCEESAFHVQLLEAAELGTEIATSLLYHDNVLSEKLRDLLSGDPSKINLDMDRFLEQALQMNYLENITRLMPTIEAMLHANNSADTFEKPGQLIEMFKNVDELKEELRRVTGMSNRSINNLLAIPIPDNRAEIISSVFWLHSCDGNMTDPKLEDAMKEFCIMPLPERSRLSYLIGLTFLHYLDIYNFTYKVFFPRENQKPIEKMIELFIRLKEILNQMASGTQPLLDKMRSLKQMHLPRSFPLTQAMYRNNRINTPQGSFSTISQALCSQGITTEYLVALLPSSQRQKGNHTKDFLTHKLSKEQIAAKYGIPLHATPFCFSLYKDIINMPAGPVIWAFLKPMLLGKILYAPYTPVTKAIMEKSNVTLRQLAELREKSQEWMDKSPLFMNSFQLLNQTIPMLQNTLRNPFVQVFVKFSVGLDAVELLKQIDELDILRLKLENSIDLIDQLSILSSLTVNISSCVLYDRIQAAESIDKMEREAKRLYKSNELFGSVIFKLPPNSSRHRSYDSENVSLPPVVKYTIRMSLKTSQTTRNIRAKIWAPGPHNSPSHNQIYGRAFVYLQDSIERAIIELQTGRNSQEIAVQVQAIPYPCYMKDNFLTSVSYSLPIVLMVAWVVFIAAFVKKLVYEKDLRLHEYMKMMGVNSCSHFFAWLIESVGFLLITIVILIIILKFGNILPKTNGFILFLYFSDYSFSVIAMSYLISVFFNSTNIAALIGSLIYIIAFFPFIVLITVENELSYVIKVFMVIMQVSTLHAMRSKALVGSLSFQLDFIFHTYKMFHGKINVCVHLGLQWENMYSSPVQDDTTSFGWLCCLILADSFIYFLIAWYVRNVFPGTYGMAAPWYFPFLPSYWKERLGCAEVNHEKSNGLMFTNIMMQNTNPSASKTSPEYKFSSNIEPEPKDLTVGVALHGVTKIYGSKIAVDNLNLNFYEGHITSLLGPNGAGKTTTISMLTGLFGASAGTIFVYGKDIRTDLHIVRKNMGVCMQHDVLFSYLTTKEHLLLYGSIKVPHWTKKQLHEEVKRTLKDTGLYSHRHKRVGTLSGGMKRKLSISIALIGGSRVVILDEPSTGVDPCSRRSIWDVISKNKTARTIILSTHHLDEAEVLSDRIAFLEQGGLRCCGSPFYLKEAFGDGYHLTLTKKKSPNLNASTVCDTTAVTAMIQSHLPDAYLKEDIGGELVYVLPPFSTKVSGAYLSLLRALDSGLGDLNIGCYGISDTTVEEVFLNLTKESQKNNMSLEHLTPKKIGSSCTNGISTPDDLSVSSSNFTDRDDKILTRGERSVGFKLLLKKIMAILIKRFHHTRRNWKGFIAQVILPIVFVTTAMGLGTLRSSSNSYPELQITPSLYGTSEQTTFYANYHPSTKDLVSAMWSFPGIDNMCLNTSDLRCLNRDSLGKWNSSGEPITNFGVCSCSENTQECPKFNYSPPHRRTYSSQVIYNLTGHHLENYLISTANEFTQKRYGGWSLGLPLTKDLLFDVTTVPANRTLAKVWYDPEGYHSLPAYLNSLNNFLLRVNMSKYDAARHGKVIYIEAPSYVCSRLPIAHSRMSSLIDILVALSILMGYSVTTASFVTYVVREHQTKAKQLQHISGISVTCYWVTNFIYDMAFYLVPVAFSIGVITIFKLPAFYSENNLSAVSLLLLLFGYATFSWMYLLAGFFHDTGMAFITYVCINLFFGINSIVSLSVVYFLSKEKPNDMTLELISETLKRIFLIFPQFCFGYGLIELSQQQSVLDFLKAYGVEYPNETFEMDKLGAMFVALVSQGTMFFFLRLLINEWLVNKLRLFFRKFSSSSVIETIDEDEDVQAERFRVEKGANDYDLVQLHRLTKTYQLIHKKIIAVNNISIGIPAGECFGLLGVNGAGKTTIFKMLTGDIIPTSGNILIRNKTGSLAHVNSHSSLIGYCPQEDALDDLVTIEEHLYFYARIHGIPEKDIKETVQKLLGRLHLVPYKDKVTSMCSYGTKRKLSTALALIGKPSILLLDEPSSGMDPKSKRHLWKIISEEVQNKCSVILTSHSMEECEALCTRLAIMVNGRFQCIGSLQHIKSRFGRGFTVKVHVKNARVSMEALTRFMQLHFPKTYLKDQHLSMLEYHVPVTAGGVANIFDLLEANKTALNITNFLVSQTTLEEVFINFAKDQKCYETVDTSSQGSAVSTDSQDDQL</sequence>
<dbReference type="InterPro" id="IPR026082">
    <property type="entry name" value="ABCA"/>
</dbReference>
<evidence type="ECO:0000256" key="9">
    <source>
        <dbReference type="ARBA" id="ARBA00023055"/>
    </source>
</evidence>
<dbReference type="PROSITE" id="PS50893">
    <property type="entry name" value="ABC_TRANSPORTER_2"/>
    <property type="match status" value="2"/>
</dbReference>
<evidence type="ECO:0000256" key="3">
    <source>
        <dbReference type="ARBA" id="ARBA00022692"/>
    </source>
</evidence>
<evidence type="ECO:0000256" key="12">
    <source>
        <dbReference type="SAM" id="Phobius"/>
    </source>
</evidence>
<dbReference type="Pfam" id="PF00005">
    <property type="entry name" value="ABC_tran"/>
    <property type="match status" value="2"/>
</dbReference>
<dbReference type="GO" id="GO:0032376">
    <property type="term" value="P:positive regulation of cholesterol transport"/>
    <property type="evidence" value="ECO:0007669"/>
    <property type="project" value="UniProtKB-ARBA"/>
</dbReference>
<dbReference type="PROSITE" id="PS00211">
    <property type="entry name" value="ABC_TRANSPORTER_1"/>
    <property type="match status" value="1"/>
</dbReference>
<feature type="transmembrane region" description="Helical" evidence="12">
    <location>
        <begin position="2012"/>
        <end position="2033"/>
    </location>
</feature>
<evidence type="ECO:0000256" key="11">
    <source>
        <dbReference type="ARBA" id="ARBA00023329"/>
    </source>
</evidence>
<keyword evidence="10 12" id="KW-0472">Membrane</keyword>
<dbReference type="GO" id="GO:0030659">
    <property type="term" value="C:cytoplasmic vesicle membrane"/>
    <property type="evidence" value="ECO:0007669"/>
    <property type="project" value="UniProtKB-SubCell"/>
</dbReference>
<dbReference type="PANTHER" id="PTHR19229:SF29">
    <property type="entry name" value="GLUCOSYLCERAMIDE TRANSPORTER ABCA12"/>
    <property type="match status" value="1"/>
</dbReference>
<dbReference type="GO" id="GO:0016887">
    <property type="term" value="F:ATP hydrolysis activity"/>
    <property type="evidence" value="ECO:0007669"/>
    <property type="project" value="InterPro"/>
</dbReference>
<dbReference type="InterPro" id="IPR056264">
    <property type="entry name" value="R2_ABCA1-4-like"/>
</dbReference>
<feature type="transmembrane region" description="Helical" evidence="12">
    <location>
        <begin position="1059"/>
        <end position="1083"/>
    </location>
</feature>
<dbReference type="InterPro" id="IPR003439">
    <property type="entry name" value="ABC_transporter-like_ATP-bd"/>
</dbReference>
<evidence type="ECO:0000256" key="4">
    <source>
        <dbReference type="ARBA" id="ARBA00022737"/>
    </source>
</evidence>
<keyword evidence="15" id="KW-1185">Reference proteome</keyword>
<dbReference type="InterPro" id="IPR003593">
    <property type="entry name" value="AAA+_ATPase"/>
</dbReference>
<dbReference type="FunFam" id="3.40.50.300:FF:000689">
    <property type="entry name" value="ATP binding cassette subfamily A member 12"/>
    <property type="match status" value="1"/>
</dbReference>
<dbReference type="SUPFAM" id="SSF52540">
    <property type="entry name" value="P-loop containing nucleoside triphosphate hydrolases"/>
    <property type="match status" value="2"/>
</dbReference>
<keyword evidence="11" id="KW-0968">Cytoplasmic vesicle</keyword>
<evidence type="ECO:0000256" key="6">
    <source>
        <dbReference type="ARBA" id="ARBA00022840"/>
    </source>
</evidence>
<dbReference type="PANTHER" id="PTHR19229">
    <property type="entry name" value="ATP-BINDING CASSETTE TRANSPORTER SUBFAMILY A ABCA"/>
    <property type="match status" value="1"/>
</dbReference>
<name>A0AAD4UDE4_OVIAM</name>
<comment type="caution">
    <text evidence="14">The sequence shown here is derived from an EMBL/GenBank/DDBJ whole genome shotgun (WGS) entry which is preliminary data.</text>
</comment>
<feature type="transmembrane region" description="Helical" evidence="12">
    <location>
        <begin position="2039"/>
        <end position="2063"/>
    </location>
</feature>
<dbReference type="InterPro" id="IPR027417">
    <property type="entry name" value="P-loop_NTPase"/>
</dbReference>
<evidence type="ECO:0000256" key="5">
    <source>
        <dbReference type="ARBA" id="ARBA00022741"/>
    </source>
</evidence>
<evidence type="ECO:0000313" key="15">
    <source>
        <dbReference type="Proteomes" id="UP001214576"/>
    </source>
</evidence>
<feature type="domain" description="ABC transporter" evidence="13">
    <location>
        <begin position="1284"/>
        <end position="1515"/>
    </location>
</feature>
<dbReference type="Gene3D" id="3.40.50.300">
    <property type="entry name" value="P-loop containing nucleotide triphosphate hydrolases"/>
    <property type="match status" value="2"/>
</dbReference>
<feature type="transmembrane region" description="Helical" evidence="12">
    <location>
        <begin position="1684"/>
        <end position="1704"/>
    </location>
</feature>
<dbReference type="GO" id="GO:0005319">
    <property type="term" value="F:lipid transporter activity"/>
    <property type="evidence" value="ECO:0007669"/>
    <property type="project" value="TreeGrafter"/>
</dbReference>
<evidence type="ECO:0000259" key="13">
    <source>
        <dbReference type="PROSITE" id="PS50893"/>
    </source>
</evidence>
<evidence type="ECO:0000256" key="7">
    <source>
        <dbReference type="ARBA" id="ARBA00022967"/>
    </source>
</evidence>